<feature type="signal peptide" evidence="2">
    <location>
        <begin position="1"/>
        <end position="24"/>
    </location>
</feature>
<protein>
    <submittedName>
        <fullName evidence="3">Uncharacterized protein</fullName>
    </submittedName>
</protein>
<evidence type="ECO:0000256" key="1">
    <source>
        <dbReference type="SAM" id="MobiDB-lite"/>
    </source>
</evidence>
<evidence type="ECO:0000313" key="4">
    <source>
        <dbReference type="Proteomes" id="UP001327560"/>
    </source>
</evidence>
<keyword evidence="2" id="KW-0732">Signal</keyword>
<dbReference type="EMBL" id="CP136895">
    <property type="protein sequence ID" value="WOL10729.1"/>
    <property type="molecule type" value="Genomic_DNA"/>
</dbReference>
<name>A0AAQ3KM91_9LILI</name>
<evidence type="ECO:0000313" key="3">
    <source>
        <dbReference type="EMBL" id="WOL10729.1"/>
    </source>
</evidence>
<accession>A0AAQ3KM91</accession>
<proteinExistence type="predicted"/>
<gene>
    <name evidence="3" type="ORF">Cni_G19488</name>
</gene>
<keyword evidence="4" id="KW-1185">Reference proteome</keyword>
<dbReference type="Proteomes" id="UP001327560">
    <property type="component" value="Chromosome 6"/>
</dbReference>
<reference evidence="3 4" key="1">
    <citation type="submission" date="2023-10" db="EMBL/GenBank/DDBJ databases">
        <title>Chromosome-scale genome assembly provides insights into flower coloration mechanisms of Canna indica.</title>
        <authorList>
            <person name="Li C."/>
        </authorList>
    </citation>
    <scope>NUCLEOTIDE SEQUENCE [LARGE SCALE GENOMIC DNA]</scope>
    <source>
        <tissue evidence="3">Flower</tissue>
    </source>
</reference>
<evidence type="ECO:0000256" key="2">
    <source>
        <dbReference type="SAM" id="SignalP"/>
    </source>
</evidence>
<sequence length="241" mass="26419">MLVSRSVLLVVNIMLLSRLLAVGAFQGKGRVGTGASLLAVSASPSCGRSSLLGHCHILACGGGRLAPGSNHSGAECAECLFLFITDHDKELCVLDCNKSIELVNWLANRNMDLNVLTSKMNSTWNIAFNPCRLTKTLKIHHGKQLDTAIIYLRRRRTNVDLNQNDHSRKASSRPGSSEGMPKARYQGESGSGELVGYSGKAIKERMLRYDRTANLFIPVRDSGSGTIEGEERIKNRFTRIF</sequence>
<dbReference type="AlphaFoldDB" id="A0AAQ3KM91"/>
<feature type="region of interest" description="Disordered" evidence="1">
    <location>
        <begin position="161"/>
        <end position="191"/>
    </location>
</feature>
<feature type="chain" id="PRO_5042963629" evidence="2">
    <location>
        <begin position="25"/>
        <end position="241"/>
    </location>
</feature>
<organism evidence="3 4">
    <name type="scientific">Canna indica</name>
    <name type="common">Indian-shot</name>
    <dbReference type="NCBI Taxonomy" id="4628"/>
    <lineage>
        <taxon>Eukaryota</taxon>
        <taxon>Viridiplantae</taxon>
        <taxon>Streptophyta</taxon>
        <taxon>Embryophyta</taxon>
        <taxon>Tracheophyta</taxon>
        <taxon>Spermatophyta</taxon>
        <taxon>Magnoliopsida</taxon>
        <taxon>Liliopsida</taxon>
        <taxon>Zingiberales</taxon>
        <taxon>Cannaceae</taxon>
        <taxon>Canna</taxon>
    </lineage>
</organism>